<evidence type="ECO:0000256" key="2">
    <source>
        <dbReference type="ARBA" id="ARBA00004906"/>
    </source>
</evidence>
<evidence type="ECO:0000256" key="3">
    <source>
        <dbReference type="ARBA" id="ARBA00009119"/>
    </source>
</evidence>
<dbReference type="Gene3D" id="3.30.40.10">
    <property type="entry name" value="Zinc/RING finger domain, C3HC4 (zinc finger)"/>
    <property type="match status" value="2"/>
</dbReference>
<protein>
    <recommendedName>
        <fullName evidence="4">RING-type E3 ubiquitin transferase</fullName>
        <ecNumber evidence="4">2.3.2.27</ecNumber>
    </recommendedName>
</protein>
<dbReference type="PROSITE" id="PS51081">
    <property type="entry name" value="ZF_SIAH"/>
    <property type="match status" value="1"/>
</dbReference>
<evidence type="ECO:0000259" key="13">
    <source>
        <dbReference type="PROSITE" id="PS50089"/>
    </source>
</evidence>
<dbReference type="Pfam" id="PF21361">
    <property type="entry name" value="Sina_ZnF"/>
    <property type="match status" value="1"/>
</dbReference>
<dbReference type="EMBL" id="JARPOI010000016">
    <property type="protein sequence ID" value="KAJ9147293.1"/>
    <property type="molecule type" value="Genomic_DNA"/>
</dbReference>
<reference evidence="15" key="1">
    <citation type="journal article" date="2023" name="Plant Biotechnol. J.">
        <title>Chromosome-level wild Hevea brasiliensis genome provides new tools for genomic-assisted breeding and valuable loci to elevate rubber yield.</title>
        <authorList>
            <person name="Cheng H."/>
            <person name="Song X."/>
            <person name="Hu Y."/>
            <person name="Wu T."/>
            <person name="Yang Q."/>
            <person name="An Z."/>
            <person name="Feng S."/>
            <person name="Deng Z."/>
            <person name="Wu W."/>
            <person name="Zeng X."/>
            <person name="Tu M."/>
            <person name="Wang X."/>
            <person name="Huang H."/>
        </authorList>
    </citation>
    <scope>NUCLEOTIDE SEQUENCE</scope>
    <source>
        <strain evidence="15">MT/VB/25A 57/8</strain>
    </source>
</reference>
<evidence type="ECO:0000256" key="4">
    <source>
        <dbReference type="ARBA" id="ARBA00012483"/>
    </source>
</evidence>
<evidence type="ECO:0000256" key="11">
    <source>
        <dbReference type="PROSITE-ProRule" id="PRU00455"/>
    </source>
</evidence>
<evidence type="ECO:0000256" key="10">
    <source>
        <dbReference type="ARBA" id="ARBA00024004"/>
    </source>
</evidence>
<dbReference type="Proteomes" id="UP001174677">
    <property type="component" value="Chromosome 16"/>
</dbReference>
<comment type="caution">
    <text evidence="15">The sequence shown here is derived from an EMBL/GenBank/DDBJ whole genome shotgun (WGS) entry which is preliminary data.</text>
</comment>
<dbReference type="Pfam" id="PF21362">
    <property type="entry name" value="Sina_RING"/>
    <property type="match status" value="1"/>
</dbReference>
<evidence type="ECO:0000256" key="12">
    <source>
        <dbReference type="SAM" id="MobiDB-lite"/>
    </source>
</evidence>
<evidence type="ECO:0000313" key="16">
    <source>
        <dbReference type="Proteomes" id="UP001174677"/>
    </source>
</evidence>
<evidence type="ECO:0000256" key="9">
    <source>
        <dbReference type="ARBA" id="ARBA00022833"/>
    </source>
</evidence>
<sequence>MARFSIGGEADEGPSSRRQKRQKNCDSSQQASWHDTEDENVEIVEDEDEVLEEENDQSEEQQQERDEEDDEDEKDDEEEGEEDGFFPSPIFRPRSSNRPASVLPSRNGAICVTLTDPEVLDCPICYDSLTIPVFQCDNGHTACSSCCKKLANKCPSCSLPMGYNRCRAIEKVLESVKLPCQNLMYGCREMVILSKKFDHNKTCTHAPCSCPLSGCNFVGSSKQLYQHFSRKHKGSATHFQYNNTFPVFFTLNDKYRILQEEKEGVLFVLNNKAEILGNVITISCIAPSASNREYFYELTAKMEGSNLRFQSFTKTIQKGNDEDVHAEEFLVVPNSYFGSYGQISLDLVIWRCDAYPANIQRRTRANAQSISTSTGANAQRSTGGV</sequence>
<keyword evidence="6" id="KW-0479">Metal-binding</keyword>
<dbReference type="InterPro" id="IPR049548">
    <property type="entry name" value="Sina-like_RING"/>
</dbReference>
<comment type="catalytic activity">
    <reaction evidence="1">
        <text>S-ubiquitinyl-[E2 ubiquitin-conjugating enzyme]-L-cysteine + [acceptor protein]-L-lysine = [E2 ubiquitin-conjugating enzyme]-L-cysteine + N(6)-ubiquitinyl-[acceptor protein]-L-lysine.</text>
        <dbReference type="EC" id="2.3.2.27"/>
    </reaction>
</comment>
<dbReference type="CDD" id="cd16571">
    <property type="entry name" value="RING-HC_SIAHs"/>
    <property type="match status" value="1"/>
</dbReference>
<dbReference type="SUPFAM" id="SSF49599">
    <property type="entry name" value="TRAF domain-like"/>
    <property type="match status" value="1"/>
</dbReference>
<evidence type="ECO:0000256" key="6">
    <source>
        <dbReference type="ARBA" id="ARBA00022723"/>
    </source>
</evidence>
<feature type="compositionally biased region" description="Acidic residues" evidence="12">
    <location>
        <begin position="36"/>
        <end position="84"/>
    </location>
</feature>
<dbReference type="InterPro" id="IPR013083">
    <property type="entry name" value="Znf_RING/FYVE/PHD"/>
</dbReference>
<dbReference type="EC" id="2.3.2.27" evidence="4"/>
<gene>
    <name evidence="15" type="ORF">P3X46_029470</name>
</gene>
<feature type="region of interest" description="Disordered" evidence="12">
    <location>
        <begin position="1"/>
        <end position="100"/>
    </location>
</feature>
<keyword evidence="7 11" id="KW-0863">Zinc-finger</keyword>
<organism evidence="15 16">
    <name type="scientific">Hevea brasiliensis</name>
    <name type="common">Para rubber tree</name>
    <name type="synonym">Siphonia brasiliensis</name>
    <dbReference type="NCBI Taxonomy" id="3981"/>
    <lineage>
        <taxon>Eukaryota</taxon>
        <taxon>Viridiplantae</taxon>
        <taxon>Streptophyta</taxon>
        <taxon>Embryophyta</taxon>
        <taxon>Tracheophyta</taxon>
        <taxon>Spermatophyta</taxon>
        <taxon>Magnoliopsida</taxon>
        <taxon>eudicotyledons</taxon>
        <taxon>Gunneridae</taxon>
        <taxon>Pentapetalae</taxon>
        <taxon>rosids</taxon>
        <taxon>fabids</taxon>
        <taxon>Malpighiales</taxon>
        <taxon>Euphorbiaceae</taxon>
        <taxon>Crotonoideae</taxon>
        <taxon>Micrandreae</taxon>
        <taxon>Hevea</taxon>
    </lineage>
</organism>
<feature type="domain" description="SIAH-type" evidence="14">
    <location>
        <begin position="175"/>
        <end position="233"/>
    </location>
</feature>
<dbReference type="PANTHER" id="PTHR46632">
    <property type="entry name" value="E3 UBIQUITIN-PROTEIN LIGASE SINA-LIKE 4"/>
    <property type="match status" value="1"/>
</dbReference>
<evidence type="ECO:0000313" key="15">
    <source>
        <dbReference type="EMBL" id="KAJ9147293.1"/>
    </source>
</evidence>
<evidence type="ECO:0000259" key="14">
    <source>
        <dbReference type="PROSITE" id="PS51081"/>
    </source>
</evidence>
<evidence type="ECO:0000256" key="1">
    <source>
        <dbReference type="ARBA" id="ARBA00000900"/>
    </source>
</evidence>
<accession>A0ABQ9KS98</accession>
<dbReference type="InterPro" id="IPR044286">
    <property type="entry name" value="SINL_plant"/>
</dbReference>
<keyword evidence="9" id="KW-0862">Zinc</keyword>
<evidence type="ECO:0000256" key="5">
    <source>
        <dbReference type="ARBA" id="ARBA00022679"/>
    </source>
</evidence>
<keyword evidence="8" id="KW-0833">Ubl conjugation pathway</keyword>
<dbReference type="SUPFAM" id="SSF57850">
    <property type="entry name" value="RING/U-box"/>
    <property type="match status" value="1"/>
</dbReference>
<evidence type="ECO:0000256" key="7">
    <source>
        <dbReference type="ARBA" id="ARBA00022771"/>
    </source>
</evidence>
<keyword evidence="5" id="KW-0808">Transferase</keyword>
<name>A0ABQ9KS98_HEVBR</name>
<proteinExistence type="inferred from homology"/>
<comment type="function">
    <text evidence="10">E3 ubiquitin-protein ligase that mediates ubiquitination and subsequent proteasomal degradation of target proteins. E3 ubiquitin ligases accept ubiquitin from an E2 ubiquitin-conjugating enzyme in the form of a thioester and then directly transfers the ubiquitin to targeted substrates. It probably triggers the ubiquitin-mediated degradation of different substrates.</text>
</comment>
<dbReference type="InterPro" id="IPR001841">
    <property type="entry name" value="Znf_RING"/>
</dbReference>
<evidence type="ECO:0000256" key="8">
    <source>
        <dbReference type="ARBA" id="ARBA00022786"/>
    </source>
</evidence>
<feature type="domain" description="RING-type" evidence="13">
    <location>
        <begin position="122"/>
        <end position="158"/>
    </location>
</feature>
<dbReference type="PANTHER" id="PTHR46632:SF16">
    <property type="entry name" value="E3 UBIQUITIN-PROTEIN LIGASE SINA-LIKE 10"/>
    <property type="match status" value="1"/>
</dbReference>
<dbReference type="PROSITE" id="PS50089">
    <property type="entry name" value="ZF_RING_2"/>
    <property type="match status" value="1"/>
</dbReference>
<keyword evidence="16" id="KW-1185">Reference proteome</keyword>
<dbReference type="InterPro" id="IPR013010">
    <property type="entry name" value="Znf_SIAH"/>
</dbReference>
<comment type="pathway">
    <text evidence="2">Protein modification; protein ubiquitination.</text>
</comment>
<feature type="region of interest" description="Disordered" evidence="12">
    <location>
        <begin position="366"/>
        <end position="385"/>
    </location>
</feature>
<comment type="similarity">
    <text evidence="3">Belongs to the SINA (Seven in absentia) family.</text>
</comment>